<dbReference type="Proteomes" id="UP001230339">
    <property type="component" value="Chromosome"/>
</dbReference>
<dbReference type="InterPro" id="IPR029058">
    <property type="entry name" value="AB_hydrolase_fold"/>
</dbReference>
<keyword evidence="2" id="KW-0378">Hydrolase</keyword>
<reference evidence="2 3" key="1">
    <citation type="submission" date="2023-02" db="EMBL/GenBank/DDBJ databases">
        <title>Evolution of Hrp T3SS in non-pathogenic Pseudomonas fluorescens.</title>
        <authorList>
            <person name="Liao K."/>
            <person name="Wei H."/>
            <person name="Gu Y."/>
        </authorList>
    </citation>
    <scope>NUCLEOTIDE SEQUENCE [LARGE SCALE GENOMIC DNA]</scope>
    <source>
        <strain evidence="2 3">FP205</strain>
    </source>
</reference>
<evidence type="ECO:0000259" key="1">
    <source>
        <dbReference type="Pfam" id="PF12697"/>
    </source>
</evidence>
<dbReference type="InterPro" id="IPR000073">
    <property type="entry name" value="AB_hydrolase_1"/>
</dbReference>
<sequence length="286" mass="31874">MPAHGDLGIQCFGTQSACDQPKLMGSGMNITVLFIHGEWLSAAAWDHFSSRYRACGYTCIAPPWPLSEGPPERLREAPHTDFPRLGITQIIEHYAALIRRMPQPPLLIGHSLGGLLVQILLDRGLGCAGVSITAMPPRGLVPRLSILYKAIPMRMAWGSWKRVMYFPLREFAQLTRVLAIQDLSLLHASHIVPAPGRIFFEAAFGIGTHVDFANDYRAPLLLIAAENDHSIRPCLVTSNYRQYNRSAASTSFKCFAGHSHWLIAEPGWEQIADYTIEWAQTQLGRF</sequence>
<accession>A0ABY9GBG8</accession>
<proteinExistence type="predicted"/>
<evidence type="ECO:0000313" key="3">
    <source>
        <dbReference type="Proteomes" id="UP001230339"/>
    </source>
</evidence>
<feature type="domain" description="AB hydrolase-1" evidence="1">
    <location>
        <begin position="32"/>
        <end position="266"/>
    </location>
</feature>
<dbReference type="RefSeq" id="WP_305387287.1">
    <property type="nucleotide sequence ID" value="NZ_CP117426.1"/>
</dbReference>
<evidence type="ECO:0000313" key="2">
    <source>
        <dbReference type="EMBL" id="WLH12966.1"/>
    </source>
</evidence>
<dbReference type="Gene3D" id="3.40.50.1820">
    <property type="entry name" value="alpha/beta hydrolase"/>
    <property type="match status" value="1"/>
</dbReference>
<gene>
    <name evidence="2" type="ORF">PSH57_00955</name>
</gene>
<dbReference type="Pfam" id="PF12697">
    <property type="entry name" value="Abhydrolase_6"/>
    <property type="match status" value="1"/>
</dbReference>
<organism evidence="2 3">
    <name type="scientific">Pseudomonas hefeiensis</name>
    <dbReference type="NCBI Taxonomy" id="2738125"/>
    <lineage>
        <taxon>Bacteria</taxon>
        <taxon>Pseudomonadati</taxon>
        <taxon>Pseudomonadota</taxon>
        <taxon>Gammaproteobacteria</taxon>
        <taxon>Pseudomonadales</taxon>
        <taxon>Pseudomonadaceae</taxon>
        <taxon>Pseudomonas</taxon>
    </lineage>
</organism>
<keyword evidence="3" id="KW-1185">Reference proteome</keyword>
<dbReference type="SUPFAM" id="SSF53474">
    <property type="entry name" value="alpha/beta-Hydrolases"/>
    <property type="match status" value="1"/>
</dbReference>
<dbReference type="EMBL" id="CP117449">
    <property type="protein sequence ID" value="WLH12966.1"/>
    <property type="molecule type" value="Genomic_DNA"/>
</dbReference>
<name>A0ABY9GBG8_9PSED</name>
<protein>
    <submittedName>
        <fullName evidence="2">Alpha/beta hydrolase</fullName>
    </submittedName>
</protein>
<dbReference type="GO" id="GO:0016787">
    <property type="term" value="F:hydrolase activity"/>
    <property type="evidence" value="ECO:0007669"/>
    <property type="project" value="UniProtKB-KW"/>
</dbReference>